<dbReference type="Proteomes" id="UP001230654">
    <property type="component" value="Unassembled WGS sequence"/>
</dbReference>
<protein>
    <submittedName>
        <fullName evidence="2">DNA-binding MarR family transcriptional regulator</fullName>
    </submittedName>
</protein>
<proteinExistence type="predicted"/>
<dbReference type="PANTHER" id="PTHR33164:SF99">
    <property type="entry name" value="MARR FAMILY REGULATORY PROTEIN"/>
    <property type="match status" value="1"/>
</dbReference>
<keyword evidence="2" id="KW-0238">DNA-binding</keyword>
<evidence type="ECO:0000259" key="1">
    <source>
        <dbReference type="PROSITE" id="PS50995"/>
    </source>
</evidence>
<gene>
    <name evidence="2" type="ORF">QF030_007932</name>
</gene>
<dbReference type="SMART" id="SM00347">
    <property type="entry name" value="HTH_MARR"/>
    <property type="match status" value="1"/>
</dbReference>
<dbReference type="InterPro" id="IPR036390">
    <property type="entry name" value="WH_DNA-bd_sf"/>
</dbReference>
<evidence type="ECO:0000313" key="2">
    <source>
        <dbReference type="EMBL" id="MDQ0585754.1"/>
    </source>
</evidence>
<accession>A0ABU0P307</accession>
<sequence length="155" mass="17647">MNEKPHWLTPEQQHAWRTFVDVHQKLATTLARELQDIANLSEADYAVLVALTDTPDGQLRFQRLRRALQWEQSRTSHHIARMAKRGLVTRQENPDDGRAVHVSITPAGRQAIETAAPQHVATVRSVVIDPLTPEELDTLTHLCQRMLDQLEKKAP</sequence>
<dbReference type="InterPro" id="IPR000835">
    <property type="entry name" value="HTH_MarR-typ"/>
</dbReference>
<dbReference type="InterPro" id="IPR036388">
    <property type="entry name" value="WH-like_DNA-bd_sf"/>
</dbReference>
<organism evidence="2 3">
    <name type="scientific">Streptomyces rishiriensis</name>
    <dbReference type="NCBI Taxonomy" id="68264"/>
    <lineage>
        <taxon>Bacteria</taxon>
        <taxon>Bacillati</taxon>
        <taxon>Actinomycetota</taxon>
        <taxon>Actinomycetes</taxon>
        <taxon>Kitasatosporales</taxon>
        <taxon>Streptomycetaceae</taxon>
        <taxon>Streptomyces</taxon>
    </lineage>
</organism>
<feature type="domain" description="HTH marR-type" evidence="1">
    <location>
        <begin position="12"/>
        <end position="148"/>
    </location>
</feature>
<dbReference type="InterPro" id="IPR039422">
    <property type="entry name" value="MarR/SlyA-like"/>
</dbReference>
<comment type="caution">
    <text evidence="2">The sequence shown here is derived from an EMBL/GenBank/DDBJ whole genome shotgun (WGS) entry which is preliminary data.</text>
</comment>
<dbReference type="SUPFAM" id="SSF46785">
    <property type="entry name" value="Winged helix' DNA-binding domain"/>
    <property type="match status" value="1"/>
</dbReference>
<dbReference type="Pfam" id="PF12802">
    <property type="entry name" value="MarR_2"/>
    <property type="match status" value="1"/>
</dbReference>
<evidence type="ECO:0000313" key="3">
    <source>
        <dbReference type="Proteomes" id="UP001230654"/>
    </source>
</evidence>
<dbReference type="PROSITE" id="PS50995">
    <property type="entry name" value="HTH_MARR_2"/>
    <property type="match status" value="1"/>
</dbReference>
<dbReference type="RefSeq" id="WP_307167415.1">
    <property type="nucleotide sequence ID" value="NZ_JAUSWV010000002.1"/>
</dbReference>
<dbReference type="PRINTS" id="PR00598">
    <property type="entry name" value="HTHMARR"/>
</dbReference>
<reference evidence="2 3" key="1">
    <citation type="submission" date="2023-07" db="EMBL/GenBank/DDBJ databases">
        <title>Comparative genomics of wheat-associated soil bacteria to identify genetic determinants of phenazine resistance.</title>
        <authorList>
            <person name="Mouncey N."/>
        </authorList>
    </citation>
    <scope>NUCLEOTIDE SEQUENCE [LARGE SCALE GENOMIC DNA]</scope>
    <source>
        <strain evidence="2 3">B2I6</strain>
    </source>
</reference>
<dbReference type="EMBL" id="JAUSWV010000002">
    <property type="protein sequence ID" value="MDQ0585754.1"/>
    <property type="molecule type" value="Genomic_DNA"/>
</dbReference>
<name>A0ABU0P307_STRRH</name>
<dbReference type="PANTHER" id="PTHR33164">
    <property type="entry name" value="TRANSCRIPTIONAL REGULATOR, MARR FAMILY"/>
    <property type="match status" value="1"/>
</dbReference>
<dbReference type="GO" id="GO:0003677">
    <property type="term" value="F:DNA binding"/>
    <property type="evidence" value="ECO:0007669"/>
    <property type="project" value="UniProtKB-KW"/>
</dbReference>
<dbReference type="Gene3D" id="1.10.10.10">
    <property type="entry name" value="Winged helix-like DNA-binding domain superfamily/Winged helix DNA-binding domain"/>
    <property type="match status" value="1"/>
</dbReference>
<keyword evidence="3" id="KW-1185">Reference proteome</keyword>